<gene>
    <name evidence="2" type="ORF">GGR89_003695</name>
</gene>
<dbReference type="AlphaFoldDB" id="A0A7X5Y1H4"/>
<evidence type="ECO:0000259" key="1">
    <source>
        <dbReference type="Pfam" id="PF13524"/>
    </source>
</evidence>
<dbReference type="InterPro" id="IPR055259">
    <property type="entry name" value="YkvP/CgeB_Glyco_trans-like"/>
</dbReference>
<organism evidence="2 3">
    <name type="scientific">Sphingomonas trueperi</name>
    <dbReference type="NCBI Taxonomy" id="53317"/>
    <lineage>
        <taxon>Bacteria</taxon>
        <taxon>Pseudomonadati</taxon>
        <taxon>Pseudomonadota</taxon>
        <taxon>Alphaproteobacteria</taxon>
        <taxon>Sphingomonadales</taxon>
        <taxon>Sphingomonadaceae</taxon>
        <taxon>Sphingomonas</taxon>
    </lineage>
</organism>
<dbReference type="RefSeq" id="WP_125974779.1">
    <property type="nucleotide sequence ID" value="NZ_BAAADY010000016.1"/>
</dbReference>
<evidence type="ECO:0000313" key="2">
    <source>
        <dbReference type="EMBL" id="NJB99354.1"/>
    </source>
</evidence>
<comment type="caution">
    <text evidence="2">The sequence shown here is derived from an EMBL/GenBank/DDBJ whole genome shotgun (WGS) entry which is preliminary data.</text>
</comment>
<accession>A0A7X5Y1H4</accession>
<protein>
    <submittedName>
        <fullName evidence="2">Spore maturation protein CgeB</fullName>
    </submittedName>
</protein>
<reference evidence="2 3" key="1">
    <citation type="submission" date="2020-03" db="EMBL/GenBank/DDBJ databases">
        <title>Genomic Encyclopedia of Type Strains, Phase IV (KMG-IV): sequencing the most valuable type-strain genomes for metagenomic binning, comparative biology and taxonomic classification.</title>
        <authorList>
            <person name="Goeker M."/>
        </authorList>
    </citation>
    <scope>NUCLEOTIDE SEQUENCE [LARGE SCALE GENOMIC DNA]</scope>
    <source>
        <strain evidence="2 3">DSM 7225</strain>
    </source>
</reference>
<dbReference type="Gene3D" id="3.40.50.2000">
    <property type="entry name" value="Glycogen Phosphorylase B"/>
    <property type="match status" value="2"/>
</dbReference>
<dbReference type="Proteomes" id="UP000531251">
    <property type="component" value="Unassembled WGS sequence"/>
</dbReference>
<dbReference type="SUPFAM" id="SSF53756">
    <property type="entry name" value="UDP-Glycosyltransferase/glycogen phosphorylase"/>
    <property type="match status" value="1"/>
</dbReference>
<feature type="domain" description="Spore protein YkvP/CgeB glycosyl transferase-like" evidence="1">
    <location>
        <begin position="204"/>
        <end position="355"/>
    </location>
</feature>
<dbReference type="EMBL" id="JAATJB010000014">
    <property type="protein sequence ID" value="NJB99354.1"/>
    <property type="molecule type" value="Genomic_DNA"/>
</dbReference>
<evidence type="ECO:0000313" key="3">
    <source>
        <dbReference type="Proteomes" id="UP000531251"/>
    </source>
</evidence>
<sequence length="370" mass="41343">MKIVYFTHSLTSCWNHGNAHFLRGVLSELIARGHDVKVWEPEDAWSLTNLLADHGREGLAPYHCAYPELHSHSYTPMCTPAEMIGDADLVIVHEWNDPKLVSRIGHARAMGGSFTLLFHDTHHRAVSEPAAMQAYDLNDYDGVLAFGETLAEVYRGWGWGNRVWTWHEAADLRRFQPPAREGARDGLVWIGNWGDGERTEELERFLFQPAATARLPLDIYGVRYPDEAKAILARHGARYHGWAPNARAPEIFARHLATVHVPRRYYATILPGIPTIRVFEALACGIPLVSAPWDDAEGLFRPGTDYLVARDGAEMTRHLIALREDTDLRAALVAHGIETIGTRHSCAHRVDELLAIVAGLARPQLAKDAA</sequence>
<dbReference type="CDD" id="cd03801">
    <property type="entry name" value="GT4_PimA-like"/>
    <property type="match status" value="1"/>
</dbReference>
<keyword evidence="3" id="KW-1185">Reference proteome</keyword>
<name>A0A7X5Y1H4_9SPHN</name>
<proteinExistence type="predicted"/>
<dbReference type="Pfam" id="PF13524">
    <property type="entry name" value="Glyco_trans_1_2"/>
    <property type="match status" value="1"/>
</dbReference>